<dbReference type="RefSeq" id="WP_343926571.1">
    <property type="nucleotide sequence ID" value="NZ_BAAAIR010000104.1"/>
</dbReference>
<sequence length="443" mass="49471">MQSRPTPPPRHRPHTSISRRSFAGLAGATAATALAGCASQDTSRDLDTLQVWGGVPPENGPQALVDHFMEEHPDQKVVYTRFVNDDRGNLKVNTALQGGVDIDVFFTYDSSSLAMRSSSGMAADLGDLVRSTPELEPFLDTAEPKALFDGDTVTALATTKEPNVLLFNESMREEAGLELPDAWDLEEYLAAVRALTTEDRYGTYKLPDLPRIELGPNYWYADDGSNFEDPAFRHHFELSAQMIRDGQIFPWSQVLARQIEAYQQNNFIAGDFAIWGTAPFSLRFLNDSEQYPHDFLTACAPMPTVDGADWNSGVYGNHIQINAKSPKQELAQEFVKFWLLDGAADMAPGGKIPTLDNVDHEILLEAILGEGMETYFDVESFRRTLFENDPKLLADTDLTAVAEITQVYEQQRDVCWLLERSPERAIDTIHADADALIQRFRED</sequence>
<name>A0ABW0FI46_9MICO</name>
<dbReference type="InterPro" id="IPR006311">
    <property type="entry name" value="TAT_signal"/>
</dbReference>
<comment type="caution">
    <text evidence="1">The sequence shown here is derived from an EMBL/GenBank/DDBJ whole genome shotgun (WGS) entry which is preliminary data.</text>
</comment>
<organism evidence="1 2">
    <name type="scientific">Brachybacterium tyrofermentans</name>
    <dbReference type="NCBI Taxonomy" id="47848"/>
    <lineage>
        <taxon>Bacteria</taxon>
        <taxon>Bacillati</taxon>
        <taxon>Actinomycetota</taxon>
        <taxon>Actinomycetes</taxon>
        <taxon>Micrococcales</taxon>
        <taxon>Dermabacteraceae</taxon>
        <taxon>Brachybacterium</taxon>
    </lineage>
</organism>
<dbReference type="SUPFAM" id="SSF53850">
    <property type="entry name" value="Periplasmic binding protein-like II"/>
    <property type="match status" value="1"/>
</dbReference>
<evidence type="ECO:0000313" key="1">
    <source>
        <dbReference type="EMBL" id="MFC5298631.1"/>
    </source>
</evidence>
<dbReference type="PANTHER" id="PTHR43649">
    <property type="entry name" value="ARABINOSE-BINDING PROTEIN-RELATED"/>
    <property type="match status" value="1"/>
</dbReference>
<protein>
    <submittedName>
        <fullName evidence="1">ABC transporter substrate-binding protein</fullName>
    </submittedName>
</protein>
<dbReference type="PROSITE" id="PS51318">
    <property type="entry name" value="TAT"/>
    <property type="match status" value="1"/>
</dbReference>
<keyword evidence="2" id="KW-1185">Reference proteome</keyword>
<evidence type="ECO:0000313" key="2">
    <source>
        <dbReference type="Proteomes" id="UP001595937"/>
    </source>
</evidence>
<dbReference type="PANTHER" id="PTHR43649:SF30">
    <property type="entry name" value="ABC TRANSPORTER SUBSTRATE-BINDING PROTEIN"/>
    <property type="match status" value="1"/>
</dbReference>
<proteinExistence type="predicted"/>
<dbReference type="Pfam" id="PF01547">
    <property type="entry name" value="SBP_bac_1"/>
    <property type="match status" value="1"/>
</dbReference>
<gene>
    <name evidence="1" type="ORF">ACFPK8_14045</name>
</gene>
<accession>A0ABW0FI46</accession>
<reference evidence="2" key="1">
    <citation type="journal article" date="2019" name="Int. J. Syst. Evol. Microbiol.">
        <title>The Global Catalogue of Microorganisms (GCM) 10K type strain sequencing project: providing services to taxonomists for standard genome sequencing and annotation.</title>
        <authorList>
            <consortium name="The Broad Institute Genomics Platform"/>
            <consortium name="The Broad Institute Genome Sequencing Center for Infectious Disease"/>
            <person name="Wu L."/>
            <person name="Ma J."/>
        </authorList>
    </citation>
    <scope>NUCLEOTIDE SEQUENCE [LARGE SCALE GENOMIC DNA]</scope>
    <source>
        <strain evidence="2">CGMCC 1.16455</strain>
    </source>
</reference>
<dbReference type="InterPro" id="IPR006059">
    <property type="entry name" value="SBP"/>
</dbReference>
<dbReference type="InterPro" id="IPR050490">
    <property type="entry name" value="Bact_solute-bd_prot1"/>
</dbReference>
<dbReference type="GeneID" id="303299323"/>
<dbReference type="Gene3D" id="3.40.190.10">
    <property type="entry name" value="Periplasmic binding protein-like II"/>
    <property type="match status" value="1"/>
</dbReference>
<dbReference type="Proteomes" id="UP001595937">
    <property type="component" value="Unassembled WGS sequence"/>
</dbReference>
<dbReference type="EMBL" id="JBHSLN010000077">
    <property type="protein sequence ID" value="MFC5298631.1"/>
    <property type="molecule type" value="Genomic_DNA"/>
</dbReference>